<dbReference type="SUPFAM" id="SSF46785">
    <property type="entry name" value="Winged helix' DNA-binding domain"/>
    <property type="match status" value="1"/>
</dbReference>
<dbReference type="InterPro" id="IPR001034">
    <property type="entry name" value="DeoR_HTH"/>
</dbReference>
<dbReference type="PANTHER" id="PTHR30363:SF44">
    <property type="entry name" value="AGA OPERON TRANSCRIPTIONAL REPRESSOR-RELATED"/>
    <property type="match status" value="1"/>
</dbReference>
<dbReference type="Gene3D" id="3.40.50.1360">
    <property type="match status" value="1"/>
</dbReference>
<dbReference type="EMBL" id="LSZW01000054">
    <property type="protein sequence ID" value="KXK65925.1"/>
    <property type="molecule type" value="Genomic_DNA"/>
</dbReference>
<dbReference type="PROSITE" id="PS51000">
    <property type="entry name" value="HTH_DEOR_2"/>
    <property type="match status" value="1"/>
</dbReference>
<dbReference type="Proteomes" id="UP000070366">
    <property type="component" value="Unassembled WGS sequence"/>
</dbReference>
<proteinExistence type="predicted"/>
<dbReference type="InterPro" id="IPR036388">
    <property type="entry name" value="WH-like_DNA-bd_sf"/>
</dbReference>
<evidence type="ECO:0000256" key="1">
    <source>
        <dbReference type="ARBA" id="ARBA00023015"/>
    </source>
</evidence>
<reference evidence="4 5" key="1">
    <citation type="submission" date="2016-02" db="EMBL/GenBank/DDBJ databases">
        <authorList>
            <person name="Wen L."/>
            <person name="He K."/>
            <person name="Yang H."/>
        </authorList>
    </citation>
    <scope>NUCLEOTIDE SEQUENCE [LARGE SCALE GENOMIC DNA]</scope>
    <source>
        <strain evidence="4 5">DSM 22607</strain>
    </source>
</reference>
<keyword evidence="1" id="KW-0805">Transcription regulation</keyword>
<dbReference type="AlphaFoldDB" id="A0A136Q5G2"/>
<dbReference type="Pfam" id="PF08220">
    <property type="entry name" value="HTH_DeoR"/>
    <property type="match status" value="1"/>
</dbReference>
<dbReference type="SMART" id="SM01134">
    <property type="entry name" value="DeoRC"/>
    <property type="match status" value="1"/>
</dbReference>
<dbReference type="Pfam" id="PF00455">
    <property type="entry name" value="DeoRC"/>
    <property type="match status" value="1"/>
</dbReference>
<evidence type="ECO:0000259" key="3">
    <source>
        <dbReference type="PROSITE" id="PS51000"/>
    </source>
</evidence>
<protein>
    <submittedName>
        <fullName evidence="4">Transcriptional regulator, DeoR family</fullName>
    </submittedName>
</protein>
<dbReference type="SUPFAM" id="SSF100950">
    <property type="entry name" value="NagB/RpiA/CoA transferase-like"/>
    <property type="match status" value="1"/>
</dbReference>
<sequence length="261" mass="29757">MKKQDGETVMNTERREEIKELLRERGEVKLKDLEQHFPDCSSMTLRRDLKYLEDNGYVKRTRGGAVAMSRLSIAAEDIYSERALENVAEKYAIAKKALQFIERGRSIYVDAGTTLMLFTREMEDEYLSIMTSGVNIAMELIKKQKPSVTLIGGQVNRNTISVSGINSCNFIREVNIDIAFMAASGFSVENGFTSGTYTECEIKKEVVNRARKTIVLMDSKKIDKIMPFTYAYMEDIDVLVSDDDLDEEIVREAKRRNVQIV</sequence>
<keyword evidence="2" id="KW-0804">Transcription</keyword>
<dbReference type="GO" id="GO:0003700">
    <property type="term" value="F:DNA-binding transcription factor activity"/>
    <property type="evidence" value="ECO:0007669"/>
    <property type="project" value="InterPro"/>
</dbReference>
<dbReference type="InterPro" id="IPR014036">
    <property type="entry name" value="DeoR-like_C"/>
</dbReference>
<evidence type="ECO:0000313" key="5">
    <source>
        <dbReference type="Proteomes" id="UP000070366"/>
    </source>
</evidence>
<accession>A0A136Q5G2</accession>
<evidence type="ECO:0000256" key="2">
    <source>
        <dbReference type="ARBA" id="ARBA00023163"/>
    </source>
</evidence>
<gene>
    <name evidence="4" type="ORF">HMPREF3293_01217</name>
</gene>
<dbReference type="InterPro" id="IPR050313">
    <property type="entry name" value="Carb_Metab_HTH_regulators"/>
</dbReference>
<evidence type="ECO:0000313" key="4">
    <source>
        <dbReference type="EMBL" id="KXK65925.1"/>
    </source>
</evidence>
<dbReference type="PANTHER" id="PTHR30363">
    <property type="entry name" value="HTH-TYPE TRANSCRIPTIONAL REGULATOR SRLR-RELATED"/>
    <property type="match status" value="1"/>
</dbReference>
<dbReference type="RefSeq" id="WP_082771073.1">
    <property type="nucleotide sequence ID" value="NZ_CP029256.1"/>
</dbReference>
<name>A0A136Q5G2_9FIRM</name>
<dbReference type="InterPro" id="IPR036390">
    <property type="entry name" value="WH_DNA-bd_sf"/>
</dbReference>
<organism evidence="4 5">
    <name type="scientific">Christensenella minuta</name>
    <dbReference type="NCBI Taxonomy" id="626937"/>
    <lineage>
        <taxon>Bacteria</taxon>
        <taxon>Bacillati</taxon>
        <taxon>Bacillota</taxon>
        <taxon>Clostridia</taxon>
        <taxon>Christensenellales</taxon>
        <taxon>Christensenellaceae</taxon>
        <taxon>Christensenella</taxon>
    </lineage>
</organism>
<dbReference type="STRING" id="626937.HMPREF3293_01217"/>
<keyword evidence="5" id="KW-1185">Reference proteome</keyword>
<dbReference type="SMART" id="SM00420">
    <property type="entry name" value="HTH_DEOR"/>
    <property type="match status" value="1"/>
</dbReference>
<dbReference type="InterPro" id="IPR037171">
    <property type="entry name" value="NagB/RpiA_transferase-like"/>
</dbReference>
<comment type="caution">
    <text evidence="4">The sequence shown here is derived from an EMBL/GenBank/DDBJ whole genome shotgun (WGS) entry which is preliminary data.</text>
</comment>
<feature type="domain" description="HTH deoR-type" evidence="3">
    <location>
        <begin position="11"/>
        <end position="67"/>
    </location>
</feature>
<dbReference type="Gene3D" id="1.10.10.10">
    <property type="entry name" value="Winged helix-like DNA-binding domain superfamily/Winged helix DNA-binding domain"/>
    <property type="match status" value="1"/>
</dbReference>